<dbReference type="InterPro" id="IPR013210">
    <property type="entry name" value="LRR_N_plant-typ"/>
</dbReference>
<dbReference type="Pfam" id="PF08263">
    <property type="entry name" value="LRRNT_2"/>
    <property type="match status" value="1"/>
</dbReference>
<feature type="signal peptide" evidence="13">
    <location>
        <begin position="1"/>
        <end position="22"/>
    </location>
</feature>
<proteinExistence type="inferred from homology"/>
<dbReference type="GeneID" id="110419689"/>
<feature type="domain" description="Disease resistance R13L4/SHOC-2-like LRR" evidence="15">
    <location>
        <begin position="229"/>
        <end position="400"/>
    </location>
</feature>
<evidence type="ECO:0000259" key="14">
    <source>
        <dbReference type="Pfam" id="PF08263"/>
    </source>
</evidence>
<dbReference type="PANTHER" id="PTHR48061:SF46">
    <property type="entry name" value="LEUCINE-RICH REPEAT-CONTAINING N-TERMINAL PLANT-TYPE DOMAIN-CONTAINING PROTEIN"/>
    <property type="match status" value="1"/>
</dbReference>
<evidence type="ECO:0000256" key="12">
    <source>
        <dbReference type="SAM" id="Phobius"/>
    </source>
</evidence>
<dbReference type="SUPFAM" id="SSF52058">
    <property type="entry name" value="L domain-like"/>
    <property type="match status" value="3"/>
</dbReference>
<evidence type="ECO:0000313" key="17">
    <source>
        <dbReference type="RefSeq" id="XP_021288456.1"/>
    </source>
</evidence>
<dbReference type="PROSITE" id="PS51450">
    <property type="entry name" value="LRR"/>
    <property type="match status" value="4"/>
</dbReference>
<keyword evidence="10" id="KW-0675">Receptor</keyword>
<keyword evidence="8 12" id="KW-1133">Transmembrane helix</keyword>
<evidence type="ECO:0000256" key="2">
    <source>
        <dbReference type="ARBA" id="ARBA00009592"/>
    </source>
</evidence>
<evidence type="ECO:0000256" key="9">
    <source>
        <dbReference type="ARBA" id="ARBA00023136"/>
    </source>
</evidence>
<dbReference type="FunFam" id="3.80.10.10:FF:000111">
    <property type="entry name" value="LRR receptor-like serine/threonine-protein kinase ERECTA"/>
    <property type="match status" value="1"/>
</dbReference>
<feature type="chain" id="PRO_5026869042" evidence="13">
    <location>
        <begin position="23"/>
        <end position="990"/>
    </location>
</feature>
<feature type="transmembrane region" description="Helical" evidence="12">
    <location>
        <begin position="931"/>
        <end position="955"/>
    </location>
</feature>
<dbReference type="InterPro" id="IPR032675">
    <property type="entry name" value="LRR_dom_sf"/>
</dbReference>
<evidence type="ECO:0000313" key="16">
    <source>
        <dbReference type="Proteomes" id="UP000504621"/>
    </source>
</evidence>
<dbReference type="InterPro" id="IPR046956">
    <property type="entry name" value="RLP23-like"/>
</dbReference>
<evidence type="ECO:0000256" key="6">
    <source>
        <dbReference type="ARBA" id="ARBA00022729"/>
    </source>
</evidence>
<dbReference type="AlphaFoldDB" id="A0A6J1ANN1"/>
<dbReference type="Pfam" id="PF13855">
    <property type="entry name" value="LRR_8"/>
    <property type="match status" value="1"/>
</dbReference>
<dbReference type="InterPro" id="IPR001611">
    <property type="entry name" value="Leu-rich_rpt"/>
</dbReference>
<evidence type="ECO:0000256" key="1">
    <source>
        <dbReference type="ARBA" id="ARBA00004251"/>
    </source>
</evidence>
<keyword evidence="11" id="KW-0325">Glycoprotein</keyword>
<evidence type="ECO:0000259" key="15">
    <source>
        <dbReference type="Pfam" id="PF23598"/>
    </source>
</evidence>
<organism evidence="16 17">
    <name type="scientific">Herrania umbratica</name>
    <dbReference type="NCBI Taxonomy" id="108875"/>
    <lineage>
        <taxon>Eukaryota</taxon>
        <taxon>Viridiplantae</taxon>
        <taxon>Streptophyta</taxon>
        <taxon>Embryophyta</taxon>
        <taxon>Tracheophyta</taxon>
        <taxon>Spermatophyta</taxon>
        <taxon>Magnoliopsida</taxon>
        <taxon>eudicotyledons</taxon>
        <taxon>Gunneridae</taxon>
        <taxon>Pentapetalae</taxon>
        <taxon>rosids</taxon>
        <taxon>malvids</taxon>
        <taxon>Malvales</taxon>
        <taxon>Malvaceae</taxon>
        <taxon>Byttnerioideae</taxon>
        <taxon>Herrania</taxon>
    </lineage>
</organism>
<evidence type="ECO:0000256" key="8">
    <source>
        <dbReference type="ARBA" id="ARBA00022989"/>
    </source>
</evidence>
<dbReference type="PANTHER" id="PTHR48061">
    <property type="entry name" value="LEUCINE-RICH REPEAT RECEPTOR PROTEIN KINASE EMS1-LIKE-RELATED"/>
    <property type="match status" value="1"/>
</dbReference>
<evidence type="ECO:0000256" key="7">
    <source>
        <dbReference type="ARBA" id="ARBA00022737"/>
    </source>
</evidence>
<dbReference type="InterPro" id="IPR003591">
    <property type="entry name" value="Leu-rich_rpt_typical-subtyp"/>
</dbReference>
<keyword evidence="4" id="KW-0433">Leucine-rich repeat</keyword>
<dbReference type="GO" id="GO:0005886">
    <property type="term" value="C:plasma membrane"/>
    <property type="evidence" value="ECO:0007669"/>
    <property type="project" value="UniProtKB-SubCell"/>
</dbReference>
<evidence type="ECO:0000256" key="13">
    <source>
        <dbReference type="SAM" id="SignalP"/>
    </source>
</evidence>
<dbReference type="SMART" id="SM00365">
    <property type="entry name" value="LRR_SD22"/>
    <property type="match status" value="6"/>
</dbReference>
<dbReference type="InterPro" id="IPR055414">
    <property type="entry name" value="LRR_R13L4/SHOC2-like"/>
</dbReference>
<comment type="subcellular location">
    <subcellularLocation>
        <location evidence="1">Cell membrane</location>
        <topology evidence="1">Single-pass type I membrane protein</topology>
    </subcellularLocation>
</comment>
<evidence type="ECO:0000256" key="11">
    <source>
        <dbReference type="ARBA" id="ARBA00023180"/>
    </source>
</evidence>
<evidence type="ECO:0000256" key="10">
    <source>
        <dbReference type="ARBA" id="ARBA00023170"/>
    </source>
</evidence>
<dbReference type="RefSeq" id="XP_021288456.1">
    <property type="nucleotide sequence ID" value="XM_021432781.1"/>
</dbReference>
<keyword evidence="9 12" id="KW-0472">Membrane</keyword>
<keyword evidence="16" id="KW-1185">Reference proteome</keyword>
<reference evidence="17" key="1">
    <citation type="submission" date="2025-08" db="UniProtKB">
        <authorList>
            <consortium name="RefSeq"/>
        </authorList>
    </citation>
    <scope>IDENTIFICATION</scope>
    <source>
        <tissue evidence="17">Leaf</tissue>
    </source>
</reference>
<feature type="domain" description="Leucine-rich repeat-containing N-terminal plant-type" evidence="14">
    <location>
        <begin position="41"/>
        <end position="92"/>
    </location>
</feature>
<sequence length="990" mass="110176">MGYLPRVCQFLCLVLSFLKFQATLFSSLSSSSTTTPMCSRQDGVALIQFKNAFSINKPVSEKCKSLGTKSYPKTNLWKEGTDCCLWDGVTCDHITGQVIGLDLRCSWLYGTLDSNSSLFLLPHLQKLNLAHNHFKKSIISSKFGLFTRLSYLNLSMSNFSGQVPPEISRLSKLVSLDLSLNDSPALNENTFSGLLRNLTEVRELFLVGVDMSSIRPISLMNMSSSLTSLSLSGSDLRGDFPMSFFRLPNLRLLDLKGNKNLIVHLPESNWSSPLQYLNLLGTSSAGKLPNSIGNLGSLKHLQLGLCNFSGPIPSSLGNLSQLTYLELSRNHFSGQIPPSLTNLKQLRSLYIFDNQLDGSIPVQASAFPNLIDLDLSNNLLNGALPAWLYTIPSLRFITIHNNQLTGHINEFQYKSLTWISLGNNKLQGQIPKSIFELVNLTDLDLSSNNLSGIVELDALLKLQNLEWLDLSYNSLSSINSNISATHTLPNLRILYLPSFNIGEFPILSGSTNLEALDLSNNRIYGQIPKWMWDIGRDSLLYLNLSYNFLTDLEQIPWKNIQTLDLNFNLIHGNLPTFPTNLIFLSISNNSLTGEVSSHICNLSSLKVVDLSHNELSGKIPQCIGNFSKSLLVLNLERNNFHGKIPTTFAKRCGLKNINLNGNQFEGPLPQSLTNCRDIEVLDFGDNKIDGTFPNWLETLPVLQVLILRSNNLHGFIGNPNTSHPFPKLRILDLSNNEFGSTLPAKFIKTFEALKYLNGSPGSIQYMQEAKRYECFVSLTVKAEEIEIKISTIFTSIDLSLNKFDGEIPEVIGELISLRGLNLSHNNLGGHIPPSMGSLINLEWLDLSSNKLTGEIPQELENLTFLSILNLSHNQLEGPIPLGKQFNTFENESYEGNLGLCGFPMSKPCSNEETQPPSSMTFQGDSKLTNTFGWKVVLIGYGCGMTLGLAMGYVVFKTGKPRWFVMLVEGRLHQRATRSQKRARTRNARRV</sequence>
<dbReference type="PRINTS" id="PR00019">
    <property type="entry name" value="LEURICHRPT"/>
</dbReference>
<dbReference type="FunFam" id="3.80.10.10:FF:000095">
    <property type="entry name" value="LRR receptor-like serine/threonine-protein kinase GSO1"/>
    <property type="match status" value="2"/>
</dbReference>
<keyword evidence="3" id="KW-1003">Cell membrane</keyword>
<protein>
    <submittedName>
        <fullName evidence="17">Receptor-like protein 12</fullName>
    </submittedName>
</protein>
<keyword evidence="5 12" id="KW-0812">Transmembrane</keyword>
<accession>A0A6J1ANN1</accession>
<name>A0A6J1ANN1_9ROSI</name>
<gene>
    <name evidence="17" type="primary">LOC110419689</name>
</gene>
<evidence type="ECO:0000256" key="4">
    <source>
        <dbReference type="ARBA" id="ARBA00022614"/>
    </source>
</evidence>
<evidence type="ECO:0000256" key="3">
    <source>
        <dbReference type="ARBA" id="ARBA00022475"/>
    </source>
</evidence>
<dbReference type="SMART" id="SM00369">
    <property type="entry name" value="LRR_TYP"/>
    <property type="match status" value="12"/>
</dbReference>
<dbReference type="Pfam" id="PF00560">
    <property type="entry name" value="LRR_1"/>
    <property type="match status" value="8"/>
</dbReference>
<dbReference type="Pfam" id="PF23598">
    <property type="entry name" value="LRR_14"/>
    <property type="match status" value="1"/>
</dbReference>
<evidence type="ECO:0000256" key="5">
    <source>
        <dbReference type="ARBA" id="ARBA00022692"/>
    </source>
</evidence>
<comment type="similarity">
    <text evidence="2">Belongs to the RLP family.</text>
</comment>
<dbReference type="OrthoDB" id="442066at2759"/>
<dbReference type="Gene3D" id="3.80.10.10">
    <property type="entry name" value="Ribonuclease Inhibitor"/>
    <property type="match status" value="6"/>
</dbReference>
<keyword evidence="6 13" id="KW-0732">Signal</keyword>
<dbReference type="Proteomes" id="UP000504621">
    <property type="component" value="Unplaced"/>
</dbReference>
<keyword evidence="7" id="KW-0677">Repeat</keyword>